<dbReference type="InterPro" id="IPR000801">
    <property type="entry name" value="Esterase-like"/>
</dbReference>
<dbReference type="Pfam" id="PF00756">
    <property type="entry name" value="Esterase"/>
    <property type="match status" value="1"/>
</dbReference>
<dbReference type="RefSeq" id="WP_227181385.1">
    <property type="nucleotide sequence ID" value="NZ_JAJBZT010000007.1"/>
</dbReference>
<proteinExistence type="inferred from homology"/>
<evidence type="ECO:0000256" key="3">
    <source>
        <dbReference type="SAM" id="SignalP"/>
    </source>
</evidence>
<keyword evidence="5" id="KW-1185">Reference proteome</keyword>
<comment type="similarity">
    <text evidence="1">Belongs to the esterase D family.</text>
</comment>
<evidence type="ECO:0000256" key="1">
    <source>
        <dbReference type="ARBA" id="ARBA00005622"/>
    </source>
</evidence>
<evidence type="ECO:0000313" key="4">
    <source>
        <dbReference type="EMBL" id="MCB6184576.1"/>
    </source>
</evidence>
<keyword evidence="3" id="KW-0732">Signal</keyword>
<evidence type="ECO:0000256" key="2">
    <source>
        <dbReference type="ARBA" id="ARBA00022801"/>
    </source>
</evidence>
<feature type="signal peptide" evidence="3">
    <location>
        <begin position="1"/>
        <end position="24"/>
    </location>
</feature>
<accession>A0ABS8D8M8</accession>
<dbReference type="PANTHER" id="PTHR40841">
    <property type="entry name" value="SIDEROPHORE TRIACETYLFUSARININE C ESTERASE"/>
    <property type="match status" value="1"/>
</dbReference>
<gene>
    <name evidence="4" type="ORF">LIN78_13600</name>
</gene>
<dbReference type="SUPFAM" id="SSF53474">
    <property type="entry name" value="alpha/beta-Hydrolases"/>
    <property type="match status" value="1"/>
</dbReference>
<dbReference type="Gene3D" id="3.40.50.1820">
    <property type="entry name" value="alpha/beta hydrolase"/>
    <property type="match status" value="1"/>
</dbReference>
<protein>
    <submittedName>
        <fullName evidence="4">Prolyl oligopeptidase family serine peptidase</fullName>
    </submittedName>
</protein>
<dbReference type="InterPro" id="IPR029058">
    <property type="entry name" value="AB_hydrolase_fold"/>
</dbReference>
<evidence type="ECO:0000313" key="5">
    <source>
        <dbReference type="Proteomes" id="UP001165395"/>
    </source>
</evidence>
<dbReference type="PANTHER" id="PTHR40841:SF2">
    <property type="entry name" value="SIDEROPHORE-DEGRADING ESTERASE (EUROFUNG)"/>
    <property type="match status" value="1"/>
</dbReference>
<organism evidence="4 5">
    <name type="scientific">Leeia speluncae</name>
    <dbReference type="NCBI Taxonomy" id="2884804"/>
    <lineage>
        <taxon>Bacteria</taxon>
        <taxon>Pseudomonadati</taxon>
        <taxon>Pseudomonadota</taxon>
        <taxon>Betaproteobacteria</taxon>
        <taxon>Neisseriales</taxon>
        <taxon>Leeiaceae</taxon>
        <taxon>Leeia</taxon>
    </lineage>
</organism>
<comment type="caution">
    <text evidence="4">The sequence shown here is derived from an EMBL/GenBank/DDBJ whole genome shotgun (WGS) entry which is preliminary data.</text>
</comment>
<name>A0ABS8D8M8_9NEIS</name>
<dbReference type="EMBL" id="JAJBZT010000007">
    <property type="protein sequence ID" value="MCB6184576.1"/>
    <property type="molecule type" value="Genomic_DNA"/>
</dbReference>
<reference evidence="4" key="1">
    <citation type="submission" date="2021-10" db="EMBL/GenBank/DDBJ databases">
        <title>The complete genome sequence of Leeia sp. TBRC 13508.</title>
        <authorList>
            <person name="Charoenyingcharoen P."/>
            <person name="Yukphan P."/>
        </authorList>
    </citation>
    <scope>NUCLEOTIDE SEQUENCE</scope>
    <source>
        <strain evidence="4">TBRC 13508</strain>
    </source>
</reference>
<feature type="chain" id="PRO_5045522545" evidence="3">
    <location>
        <begin position="25"/>
        <end position="311"/>
    </location>
</feature>
<dbReference type="Proteomes" id="UP001165395">
    <property type="component" value="Unassembled WGS sequence"/>
</dbReference>
<dbReference type="InterPro" id="IPR052558">
    <property type="entry name" value="Siderophore_Hydrolase_D"/>
</dbReference>
<keyword evidence="2" id="KW-0378">Hydrolase</keyword>
<sequence length="311" mass="34065">MTRQRKILSFGVRKLMALSLLAFATGTTVFAEANWAPITLLASKQYDFTAKVNGTQYRIFASIPSTPAPSEGYPVLYVLDGNAAFPIAAFIARGIESRHEVTGITPPIIIGIGYPSAKDFDIEHRAKDYTPAATGQTIPYDHGGADAFFQFIQTELKPLVASQFAINPKKQAIFGHSFGGLFVSYACVTHPESFSTCLASSPSLWWGDQQLVKQLSAANFASQTDLPSFQITVGALEDDLPKGSYPADVIAELKKRSMILPAKAFAARLQEISSQTDRVRFEVLEKEDHGFVWLPALSRGIEFFLMQASEK</sequence>